<name>A0A9E7PKD3_9EURY</name>
<organism evidence="1 2">
    <name type="scientific">Methanoplanus endosymbiosus</name>
    <dbReference type="NCBI Taxonomy" id="33865"/>
    <lineage>
        <taxon>Archaea</taxon>
        <taxon>Methanobacteriati</taxon>
        <taxon>Methanobacteriota</taxon>
        <taxon>Stenosarchaea group</taxon>
        <taxon>Methanomicrobia</taxon>
        <taxon>Methanomicrobiales</taxon>
        <taxon>Methanomicrobiaceae</taxon>
        <taxon>Methanoplanus</taxon>
    </lineage>
</organism>
<dbReference type="AlphaFoldDB" id="A0A9E7PKD3"/>
<sequence length="58" mass="6918">MKKVEKKELDINKKKLDISFIVSPTNVTSEYMPFYFLYLSGYLEKDGFECEIFNEIIK</sequence>
<protein>
    <submittedName>
        <fullName evidence="1">Uncharacterized protein</fullName>
    </submittedName>
</protein>
<dbReference type="RefSeq" id="WP_257741837.1">
    <property type="nucleotide sequence ID" value="NZ_CP096115.1"/>
</dbReference>
<evidence type="ECO:0000313" key="2">
    <source>
        <dbReference type="Proteomes" id="UP001060368"/>
    </source>
</evidence>
<dbReference type="Proteomes" id="UP001060368">
    <property type="component" value="Chromosome"/>
</dbReference>
<dbReference type="KEGG" id="mend:L6E24_09915"/>
<keyword evidence="2" id="KW-1185">Reference proteome</keyword>
<evidence type="ECO:0000313" key="1">
    <source>
        <dbReference type="EMBL" id="UUX91684.1"/>
    </source>
</evidence>
<proteinExistence type="predicted"/>
<dbReference type="EMBL" id="CP096115">
    <property type="protein sequence ID" value="UUX91684.1"/>
    <property type="molecule type" value="Genomic_DNA"/>
</dbReference>
<gene>
    <name evidence="1" type="ORF">L6E24_09915</name>
</gene>
<dbReference type="GeneID" id="74308018"/>
<reference evidence="1" key="1">
    <citation type="submission" date="2022-04" db="EMBL/GenBank/DDBJ databases">
        <title>Complete genome of Methanoplanus endosymbiosus DSM 3599.</title>
        <authorList>
            <person name="Chen S.-C."/>
            <person name="You Y.-T."/>
            <person name="Zhou Y.-Z."/>
            <person name="Lai M.-C."/>
        </authorList>
    </citation>
    <scope>NUCLEOTIDE SEQUENCE</scope>
    <source>
        <strain evidence="1">DSM 3599</strain>
    </source>
</reference>
<accession>A0A9E7PKD3</accession>